<dbReference type="EMBL" id="GL945475">
    <property type="protein sequence ID" value="EGO03464.1"/>
    <property type="molecule type" value="Genomic_DNA"/>
</dbReference>
<evidence type="ECO:0000313" key="6">
    <source>
        <dbReference type="EMBL" id="EGO03464.1"/>
    </source>
</evidence>
<keyword evidence="7" id="KW-1185">Reference proteome</keyword>
<dbReference type="GO" id="GO:0005635">
    <property type="term" value="C:nuclear envelope"/>
    <property type="evidence" value="ECO:0007669"/>
    <property type="project" value="TreeGrafter"/>
</dbReference>
<dbReference type="STRING" id="936435.F8PJQ4"/>
<dbReference type="SUPFAM" id="SSF161084">
    <property type="entry name" value="MAPEG domain-like"/>
    <property type="match status" value="1"/>
</dbReference>
<protein>
    <submittedName>
        <fullName evidence="6">Uncharacterized protein</fullName>
    </submittedName>
</protein>
<dbReference type="InParanoid" id="F8PJQ4"/>
<accession>F8PJQ4</accession>
<gene>
    <name evidence="6" type="ORF">SERLA73DRAFT_46722</name>
</gene>
<evidence type="ECO:0000256" key="5">
    <source>
        <dbReference type="SAM" id="Phobius"/>
    </source>
</evidence>
<keyword evidence="3 5" id="KW-1133">Transmembrane helix</keyword>
<dbReference type="eggNOG" id="ENOG502S4E5">
    <property type="taxonomic scope" value="Eukaryota"/>
</dbReference>
<evidence type="ECO:0000256" key="3">
    <source>
        <dbReference type="ARBA" id="ARBA00022989"/>
    </source>
</evidence>
<comment type="subcellular location">
    <subcellularLocation>
        <location evidence="1">Membrane</location>
        <topology evidence="1">Multi-pass membrane protein</topology>
    </subcellularLocation>
</comment>
<dbReference type="PANTHER" id="PTHR10250">
    <property type="entry name" value="MICROSOMAL GLUTATHIONE S-TRANSFERASE"/>
    <property type="match status" value="1"/>
</dbReference>
<dbReference type="OrthoDB" id="410651at2759"/>
<dbReference type="GO" id="GO:0004602">
    <property type="term" value="F:glutathione peroxidase activity"/>
    <property type="evidence" value="ECO:0007669"/>
    <property type="project" value="TreeGrafter"/>
</dbReference>
<dbReference type="GO" id="GO:0005783">
    <property type="term" value="C:endoplasmic reticulum"/>
    <property type="evidence" value="ECO:0007669"/>
    <property type="project" value="TreeGrafter"/>
</dbReference>
<dbReference type="HOGENOM" id="CLU_1205384_0_0_1"/>
<keyword evidence="4 5" id="KW-0472">Membrane</keyword>
<proteinExistence type="predicted"/>
<dbReference type="GO" id="GO:0016020">
    <property type="term" value="C:membrane"/>
    <property type="evidence" value="ECO:0007669"/>
    <property type="project" value="UniProtKB-SubCell"/>
</dbReference>
<dbReference type="Pfam" id="PF01124">
    <property type="entry name" value="MAPEG"/>
    <property type="match status" value="1"/>
</dbReference>
<dbReference type="Gene3D" id="1.20.120.550">
    <property type="entry name" value="Membrane associated eicosanoid/glutathione metabolism-like domain"/>
    <property type="match status" value="1"/>
</dbReference>
<name>F8PJQ4_SERL3</name>
<evidence type="ECO:0000256" key="2">
    <source>
        <dbReference type="ARBA" id="ARBA00022692"/>
    </source>
</evidence>
<dbReference type="GO" id="GO:0004364">
    <property type="term" value="F:glutathione transferase activity"/>
    <property type="evidence" value="ECO:0007669"/>
    <property type="project" value="TreeGrafter"/>
</dbReference>
<sequence>MTRRVCLIIAEFTLLVTLGRSERRAIVVRVHPAGTSAASHRITLAIYISQTTCLVLLILTWHPSLSLKGLLLHYLKTFFILTLVSFLSFGHVTTAIVSSTWLLVWQTILVGRFRRRAGIDYPQLYAETAEMKASKDATLFNCAQRAHANTLETLPVVLLSTLVASLKNPYYASYACGLWVFARILYTLGYTTGDPAKVLPFLYTRLSRHLTPHFAEEHSRRWSGLLGYVG</sequence>
<dbReference type="AlphaFoldDB" id="F8PJQ4"/>
<dbReference type="InterPro" id="IPR050997">
    <property type="entry name" value="MAPEG"/>
</dbReference>
<feature type="transmembrane region" description="Helical" evidence="5">
    <location>
        <begin position="37"/>
        <end position="59"/>
    </location>
</feature>
<keyword evidence="2 5" id="KW-0812">Transmembrane</keyword>
<evidence type="ECO:0000256" key="4">
    <source>
        <dbReference type="ARBA" id="ARBA00023136"/>
    </source>
</evidence>
<dbReference type="InterPro" id="IPR001129">
    <property type="entry name" value="Membr-assoc_MAPEG"/>
</dbReference>
<dbReference type="InterPro" id="IPR023352">
    <property type="entry name" value="MAPEG-like_dom_sf"/>
</dbReference>
<evidence type="ECO:0000313" key="7">
    <source>
        <dbReference type="Proteomes" id="UP000008063"/>
    </source>
</evidence>
<dbReference type="PANTHER" id="PTHR10250:SF26">
    <property type="entry name" value="GLUTATHIONE S-TRANSFERASE 3, MITOCHONDRIAL"/>
    <property type="match status" value="1"/>
</dbReference>
<organism evidence="7">
    <name type="scientific">Serpula lacrymans var. lacrymans (strain S7.3)</name>
    <name type="common">Dry rot fungus</name>
    <dbReference type="NCBI Taxonomy" id="936435"/>
    <lineage>
        <taxon>Eukaryota</taxon>
        <taxon>Fungi</taxon>
        <taxon>Dikarya</taxon>
        <taxon>Basidiomycota</taxon>
        <taxon>Agaricomycotina</taxon>
        <taxon>Agaricomycetes</taxon>
        <taxon>Agaricomycetidae</taxon>
        <taxon>Boletales</taxon>
        <taxon>Coniophorineae</taxon>
        <taxon>Serpulaceae</taxon>
        <taxon>Serpula</taxon>
    </lineage>
</organism>
<dbReference type="Proteomes" id="UP000008063">
    <property type="component" value="Unassembled WGS sequence"/>
</dbReference>
<reference evidence="7" key="1">
    <citation type="journal article" date="2011" name="Science">
        <title>The plant cell wall-decomposing machinery underlies the functional diversity of forest fungi.</title>
        <authorList>
            <person name="Eastwood D.C."/>
            <person name="Floudas D."/>
            <person name="Binder M."/>
            <person name="Majcherczyk A."/>
            <person name="Schneider P."/>
            <person name="Aerts A."/>
            <person name="Asiegbu F.O."/>
            <person name="Baker S.E."/>
            <person name="Barry K."/>
            <person name="Bendiksby M."/>
            <person name="Blumentritt M."/>
            <person name="Coutinho P.M."/>
            <person name="Cullen D."/>
            <person name="de Vries R.P."/>
            <person name="Gathman A."/>
            <person name="Goodell B."/>
            <person name="Henrissat B."/>
            <person name="Ihrmark K."/>
            <person name="Kauserud H."/>
            <person name="Kohler A."/>
            <person name="LaButti K."/>
            <person name="Lapidus A."/>
            <person name="Lavin J.L."/>
            <person name="Lee Y.-H."/>
            <person name="Lindquist E."/>
            <person name="Lilly W."/>
            <person name="Lucas S."/>
            <person name="Morin E."/>
            <person name="Murat C."/>
            <person name="Oguiza J.A."/>
            <person name="Park J."/>
            <person name="Pisabarro A.G."/>
            <person name="Riley R."/>
            <person name="Rosling A."/>
            <person name="Salamov A."/>
            <person name="Schmidt O."/>
            <person name="Schmutz J."/>
            <person name="Skrede I."/>
            <person name="Stenlid J."/>
            <person name="Wiebenga A."/>
            <person name="Xie X."/>
            <person name="Kuees U."/>
            <person name="Hibbett D.S."/>
            <person name="Hoffmeister D."/>
            <person name="Hoegberg N."/>
            <person name="Martin F."/>
            <person name="Grigoriev I.V."/>
            <person name="Watkinson S.C."/>
        </authorList>
    </citation>
    <scope>NUCLEOTIDE SEQUENCE [LARGE SCALE GENOMIC DNA]</scope>
    <source>
        <strain evidence="7">strain S7.3</strain>
    </source>
</reference>
<evidence type="ECO:0000256" key="1">
    <source>
        <dbReference type="ARBA" id="ARBA00004141"/>
    </source>
</evidence>